<dbReference type="SUPFAM" id="SSF51569">
    <property type="entry name" value="Aldolase"/>
    <property type="match status" value="1"/>
</dbReference>
<dbReference type="InterPro" id="IPR031338">
    <property type="entry name" value="KDPG/KHG_AS_2"/>
</dbReference>
<dbReference type="CDD" id="cd00452">
    <property type="entry name" value="KDPG_aldolase"/>
    <property type="match status" value="1"/>
</dbReference>
<organism evidence="7 8">
    <name type="scientific">Kitasatospora putterlickiae</name>
    <dbReference type="NCBI Taxonomy" id="221725"/>
    <lineage>
        <taxon>Bacteria</taxon>
        <taxon>Bacillati</taxon>
        <taxon>Actinomycetota</taxon>
        <taxon>Actinomycetes</taxon>
        <taxon>Kitasatosporales</taxon>
        <taxon>Streptomycetaceae</taxon>
        <taxon>Kitasatospora</taxon>
    </lineage>
</organism>
<comment type="caution">
    <text evidence="7">The sequence shown here is derived from an EMBL/GenBank/DDBJ whole genome shotgun (WGS) entry which is preliminary data.</text>
</comment>
<dbReference type="PROSITE" id="PS00160">
    <property type="entry name" value="ALDOLASE_KDPG_KHG_2"/>
    <property type="match status" value="1"/>
</dbReference>
<proteinExistence type="inferred from homology"/>
<evidence type="ECO:0000256" key="5">
    <source>
        <dbReference type="ARBA" id="ARBA00023277"/>
    </source>
</evidence>
<gene>
    <name evidence="7" type="ORF">GCM10009639_20900</name>
</gene>
<dbReference type="Pfam" id="PF01081">
    <property type="entry name" value="Aldolase"/>
    <property type="match status" value="1"/>
</dbReference>
<keyword evidence="5" id="KW-0119">Carbohydrate metabolism</keyword>
<comment type="pathway">
    <text evidence="1">Carbohydrate acid metabolism.</text>
</comment>
<evidence type="ECO:0000256" key="2">
    <source>
        <dbReference type="ARBA" id="ARBA00006906"/>
    </source>
</evidence>
<dbReference type="Gene3D" id="3.20.20.70">
    <property type="entry name" value="Aldolase class I"/>
    <property type="match status" value="1"/>
</dbReference>
<dbReference type="PANTHER" id="PTHR30246">
    <property type="entry name" value="2-KETO-3-DEOXY-6-PHOSPHOGLUCONATE ALDOLASE"/>
    <property type="match status" value="1"/>
</dbReference>
<evidence type="ECO:0000256" key="3">
    <source>
        <dbReference type="ARBA" id="ARBA00011233"/>
    </source>
</evidence>
<dbReference type="PANTHER" id="PTHR30246:SF1">
    <property type="entry name" value="2-DEHYDRO-3-DEOXY-6-PHOSPHOGALACTONATE ALDOLASE-RELATED"/>
    <property type="match status" value="1"/>
</dbReference>
<evidence type="ECO:0000313" key="8">
    <source>
        <dbReference type="Proteomes" id="UP001499863"/>
    </source>
</evidence>
<feature type="region of interest" description="Disordered" evidence="6">
    <location>
        <begin position="1"/>
        <end position="35"/>
    </location>
</feature>
<name>A0ABN1XVE2_9ACTN</name>
<evidence type="ECO:0000256" key="4">
    <source>
        <dbReference type="ARBA" id="ARBA00023239"/>
    </source>
</evidence>
<dbReference type="InterPro" id="IPR013785">
    <property type="entry name" value="Aldolase_TIM"/>
</dbReference>
<dbReference type="EMBL" id="BAAAKJ010000108">
    <property type="protein sequence ID" value="GAA1391238.1"/>
    <property type="molecule type" value="Genomic_DNA"/>
</dbReference>
<protein>
    <submittedName>
        <fullName evidence="7">Bifunctional 4-hydroxy-2-oxoglutarate aldolase/2-dehydro-3-deoxy-phosphogluconate aldolase</fullName>
    </submittedName>
</protein>
<dbReference type="Proteomes" id="UP001499863">
    <property type="component" value="Unassembled WGS sequence"/>
</dbReference>
<evidence type="ECO:0000256" key="6">
    <source>
        <dbReference type="SAM" id="MobiDB-lite"/>
    </source>
</evidence>
<evidence type="ECO:0000256" key="1">
    <source>
        <dbReference type="ARBA" id="ARBA00004761"/>
    </source>
</evidence>
<sequence>MVTGPAPATPPIDVRTAPAPATLPTPPPARAEKTPMDLDALPHHTLAIVRGTDREAALRTVLTLAQEGIAAAEVSLTTDDAPWVIERARHELGADAVLGAGTVVTPDDAARAAAAGASFLVTPGLGAALRPGDLGELPLLIGALTPSEVITARQHGALAVKLFPASLGGPGYLKALRDPFPTVPFVPVGGVDADLALAYLAAGAVAVGVGSPLIGDAARGGDLTALRARAARWRDRLTGTTVGA</sequence>
<evidence type="ECO:0000313" key="7">
    <source>
        <dbReference type="EMBL" id="GAA1391238.1"/>
    </source>
</evidence>
<keyword evidence="8" id="KW-1185">Reference proteome</keyword>
<accession>A0ABN1XVE2</accession>
<reference evidence="7 8" key="1">
    <citation type="journal article" date="2019" name="Int. J. Syst. Evol. Microbiol.">
        <title>The Global Catalogue of Microorganisms (GCM) 10K type strain sequencing project: providing services to taxonomists for standard genome sequencing and annotation.</title>
        <authorList>
            <consortium name="The Broad Institute Genomics Platform"/>
            <consortium name="The Broad Institute Genome Sequencing Center for Infectious Disease"/>
            <person name="Wu L."/>
            <person name="Ma J."/>
        </authorList>
    </citation>
    <scope>NUCLEOTIDE SEQUENCE [LARGE SCALE GENOMIC DNA]</scope>
    <source>
        <strain evidence="7 8">JCM 12393</strain>
    </source>
</reference>
<dbReference type="InterPro" id="IPR000887">
    <property type="entry name" value="Aldlse_KDPG_KHG"/>
</dbReference>
<comment type="subunit">
    <text evidence="3">Homotrimer.</text>
</comment>
<comment type="similarity">
    <text evidence="2">Belongs to the KHG/KDPG aldolase family.</text>
</comment>
<keyword evidence="4" id="KW-0456">Lyase</keyword>